<keyword evidence="1" id="KW-0812">Transmembrane</keyword>
<protein>
    <submittedName>
        <fullName evidence="2">DUF1003 domain-containing protein</fullName>
    </submittedName>
</protein>
<proteinExistence type="predicted"/>
<dbReference type="PANTHER" id="PTHR41386">
    <property type="entry name" value="INTEGRAL MEMBRANE PROTEIN-RELATED"/>
    <property type="match status" value="1"/>
</dbReference>
<sequence>MKDAEQIERLAEELLGRSLDELDVEEQEVLSRVAAGTYIGIDASEAAQLHASFGERMADRVAAIGGSWGFIIAFAVVLFAWMLINGEVLEALGIKPFDGYPFIFLNLILSMLAAIQAPIIMMSQNRQAAKDRIAARHDYEVNLRTQLEILRLSRKVDRLTRIALRTANEVEERLLGDAD</sequence>
<reference evidence="2 3" key="1">
    <citation type="submission" date="2020-05" db="EMBL/GenBank/DDBJ databases">
        <title>Erythrobacter mangrovi sp. nov., isolated from rhizosphere soil of mangrove plant (Kandelia candel).</title>
        <authorList>
            <person name="Ye Y.H."/>
        </authorList>
    </citation>
    <scope>NUCLEOTIDE SEQUENCE [LARGE SCALE GENOMIC DNA]</scope>
    <source>
        <strain evidence="2 3">EB310</strain>
    </source>
</reference>
<dbReference type="Pfam" id="PF06210">
    <property type="entry name" value="DUF1003"/>
    <property type="match status" value="1"/>
</dbReference>
<feature type="transmembrane region" description="Helical" evidence="1">
    <location>
        <begin position="61"/>
        <end position="83"/>
    </location>
</feature>
<dbReference type="AlphaFoldDB" id="A0A7D4CKG4"/>
<gene>
    <name evidence="2" type="ORF">HQR01_00050</name>
</gene>
<keyword evidence="3" id="KW-1185">Reference proteome</keyword>
<organism evidence="2 3">
    <name type="scientific">Erythrobacter mangrovi</name>
    <dbReference type="NCBI Taxonomy" id="2739433"/>
    <lineage>
        <taxon>Bacteria</taxon>
        <taxon>Pseudomonadati</taxon>
        <taxon>Pseudomonadota</taxon>
        <taxon>Alphaproteobacteria</taxon>
        <taxon>Sphingomonadales</taxon>
        <taxon>Erythrobacteraceae</taxon>
        <taxon>Erythrobacter/Porphyrobacter group</taxon>
        <taxon>Erythrobacter</taxon>
    </lineage>
</organism>
<keyword evidence="1" id="KW-1133">Transmembrane helix</keyword>
<dbReference type="RefSeq" id="WP_173211775.1">
    <property type="nucleotide sequence ID" value="NZ_CP053921.1"/>
</dbReference>
<evidence type="ECO:0000313" key="3">
    <source>
        <dbReference type="Proteomes" id="UP000504693"/>
    </source>
</evidence>
<dbReference type="PANTHER" id="PTHR41386:SF1">
    <property type="entry name" value="MEMBRANE PROTEIN"/>
    <property type="match status" value="1"/>
</dbReference>
<keyword evidence="1" id="KW-0472">Membrane</keyword>
<dbReference type="Proteomes" id="UP000504693">
    <property type="component" value="Chromosome"/>
</dbReference>
<dbReference type="KEGG" id="emv:HQR01_00050"/>
<accession>A0A7D4CKG4</accession>
<feature type="transmembrane region" description="Helical" evidence="1">
    <location>
        <begin position="103"/>
        <end position="122"/>
    </location>
</feature>
<dbReference type="InterPro" id="IPR010406">
    <property type="entry name" value="DUF1003"/>
</dbReference>
<name>A0A7D4CKG4_9SPHN</name>
<evidence type="ECO:0000256" key="1">
    <source>
        <dbReference type="SAM" id="Phobius"/>
    </source>
</evidence>
<dbReference type="EMBL" id="CP053921">
    <property type="protein sequence ID" value="QKG69888.1"/>
    <property type="molecule type" value="Genomic_DNA"/>
</dbReference>
<evidence type="ECO:0000313" key="2">
    <source>
        <dbReference type="EMBL" id="QKG69888.1"/>
    </source>
</evidence>